<dbReference type="Proteomes" id="UP000887579">
    <property type="component" value="Unplaced"/>
</dbReference>
<evidence type="ECO:0000313" key="1">
    <source>
        <dbReference type="Proteomes" id="UP000887579"/>
    </source>
</evidence>
<proteinExistence type="predicted"/>
<accession>A0AC34FAZ0</accession>
<organism evidence="1 2">
    <name type="scientific">Panagrolaimus sp. ES5</name>
    <dbReference type="NCBI Taxonomy" id="591445"/>
    <lineage>
        <taxon>Eukaryota</taxon>
        <taxon>Metazoa</taxon>
        <taxon>Ecdysozoa</taxon>
        <taxon>Nematoda</taxon>
        <taxon>Chromadorea</taxon>
        <taxon>Rhabditida</taxon>
        <taxon>Tylenchina</taxon>
        <taxon>Panagrolaimomorpha</taxon>
        <taxon>Panagrolaimoidea</taxon>
        <taxon>Panagrolaimidae</taxon>
        <taxon>Panagrolaimus</taxon>
    </lineage>
</organism>
<sequence>MASNNDDERIIFTEDPSQDLAVISPRLHPTIVTPNLQNNSLIPKLPSSSAAAAATVSTLQNGINIDDFNNLKTEYTKLKMDHSKLKSDHEKLKNDYDNFKEETEHRLQQLFLAVTRQGGEDLIIIFGRDNIHHYTAASSRVKKGLTPISPEVIEAIRTLMYEGFRIDKNSSDSNRPDAGHKRNEIDRVIKSTSSYLFNNSRRSKNQSSPRNSVHGYYEDSSSQIFDAQHQQQHGNSISDSDSEGTYPKRMRIIENLDDCFKYEPDAEF</sequence>
<name>A0AC34FAZ0_9BILA</name>
<protein>
    <submittedName>
        <fullName evidence="2">Uncharacterized protein</fullName>
    </submittedName>
</protein>
<evidence type="ECO:0000313" key="2">
    <source>
        <dbReference type="WBParaSite" id="ES5_v2.g14382.t1"/>
    </source>
</evidence>
<reference evidence="2" key="1">
    <citation type="submission" date="2022-11" db="UniProtKB">
        <authorList>
            <consortium name="WormBaseParasite"/>
        </authorList>
    </citation>
    <scope>IDENTIFICATION</scope>
</reference>
<dbReference type="WBParaSite" id="ES5_v2.g14382.t1">
    <property type="protein sequence ID" value="ES5_v2.g14382.t1"/>
    <property type="gene ID" value="ES5_v2.g14382"/>
</dbReference>